<keyword evidence="4" id="KW-1185">Reference proteome</keyword>
<keyword evidence="1" id="KW-0732">Signal</keyword>
<dbReference type="OrthoDB" id="9767539at2"/>
<dbReference type="InterPro" id="IPR023614">
    <property type="entry name" value="Porin_dom_sf"/>
</dbReference>
<reference evidence="3 4" key="1">
    <citation type="submission" date="2018-07" db="EMBL/GenBank/DDBJ databases">
        <title>Genome sequencing of Moraxellaceae gen. HYN0046.</title>
        <authorList>
            <person name="Kim M."/>
            <person name="Yi H."/>
        </authorList>
    </citation>
    <scope>NUCLEOTIDE SEQUENCE [LARGE SCALE GENOMIC DNA]</scope>
    <source>
        <strain evidence="3 4">HYN0046</strain>
    </source>
</reference>
<dbReference type="InterPro" id="IPR025388">
    <property type="entry name" value="Alginate_export_dom"/>
</dbReference>
<protein>
    <recommendedName>
        <fullName evidence="2">Alginate export domain-containing protein</fullName>
    </recommendedName>
</protein>
<dbReference type="AlphaFoldDB" id="A0A345P3N9"/>
<feature type="signal peptide" evidence="1">
    <location>
        <begin position="1"/>
        <end position="28"/>
    </location>
</feature>
<evidence type="ECO:0000259" key="2">
    <source>
        <dbReference type="Pfam" id="PF13372"/>
    </source>
</evidence>
<feature type="domain" description="Alginate export" evidence="2">
    <location>
        <begin position="89"/>
        <end position="277"/>
    </location>
</feature>
<evidence type="ECO:0000313" key="4">
    <source>
        <dbReference type="Proteomes" id="UP000253940"/>
    </source>
</evidence>
<dbReference type="Proteomes" id="UP000253940">
    <property type="component" value="Chromosome"/>
</dbReference>
<organism evidence="3 4">
    <name type="scientific">Aquirhabdus parva</name>
    <dbReference type="NCBI Taxonomy" id="2283318"/>
    <lineage>
        <taxon>Bacteria</taxon>
        <taxon>Pseudomonadati</taxon>
        <taxon>Pseudomonadota</taxon>
        <taxon>Gammaproteobacteria</taxon>
        <taxon>Moraxellales</taxon>
        <taxon>Moraxellaceae</taxon>
        <taxon>Aquirhabdus</taxon>
    </lineage>
</organism>
<proteinExistence type="predicted"/>
<dbReference type="Pfam" id="PF13372">
    <property type="entry name" value="Alginate_exp"/>
    <property type="match status" value="1"/>
</dbReference>
<dbReference type="EMBL" id="CP031222">
    <property type="protein sequence ID" value="AXI01898.1"/>
    <property type="molecule type" value="Genomic_DNA"/>
</dbReference>
<sequence length="465" mass="51524">MNDTQVISKSLLSFSILLATLASSHVLASDSDLMDLWSKGKFTVDGRLRYEGVNIDKQLPADTIKNASAWTARIRPGFQTGVWNGFSGVVEGEGTAELNDHFNSTRNGETNYATVADPKSIELNQLYLKYAYSPQFDITVGRQRINLDNQRFIGGAAWRQNEQTFDAVSLNIKPTKELGLYYAYIDHINTFFGSEDIKPTDNNAQKGRYDSDSHLIQLKYAPDALLNAVAYGYFLDLDKYSVAPTALAGTNSNKTIGLRLTGNKAPFRYALEYAYQTDYGSNPLHYSADYYLIEGTVAAPQFKALPDLDFTAGYEVLGNDSSVTSSAKGAPKRFAFQTPLGTKHKFNGYDDVFLNTPAYGLADLYIGASAKIPTLIGNNKIKVETTYHWYSSTEGSSDYGHEFDLVLSSSLNIPKSIPLKGTFNLVGKYAYYGATDNSAKDLLPITKNGGNRDTEKFWLQLDYKY</sequence>
<accession>A0A345P3N9</accession>
<name>A0A345P3N9_9GAMM</name>
<evidence type="ECO:0000313" key="3">
    <source>
        <dbReference type="EMBL" id="AXI01898.1"/>
    </source>
</evidence>
<dbReference type="Gene3D" id="2.40.160.10">
    <property type="entry name" value="Porin"/>
    <property type="match status" value="1"/>
</dbReference>
<feature type="chain" id="PRO_5016731997" description="Alginate export domain-containing protein" evidence="1">
    <location>
        <begin position="29"/>
        <end position="465"/>
    </location>
</feature>
<dbReference type="RefSeq" id="WP_114898008.1">
    <property type="nucleotide sequence ID" value="NZ_CP031222.1"/>
</dbReference>
<dbReference type="KEGG" id="mbah:HYN46_02790"/>
<gene>
    <name evidence="3" type="ORF">HYN46_02790</name>
</gene>
<evidence type="ECO:0000256" key="1">
    <source>
        <dbReference type="SAM" id="SignalP"/>
    </source>
</evidence>